<proteinExistence type="predicted"/>
<evidence type="ECO:0000259" key="2">
    <source>
        <dbReference type="Pfam" id="PF13546"/>
    </source>
</evidence>
<organism evidence="3 4">
    <name type="scientific">Phytomonospora endophytica</name>
    <dbReference type="NCBI Taxonomy" id="714109"/>
    <lineage>
        <taxon>Bacteria</taxon>
        <taxon>Bacillati</taxon>
        <taxon>Actinomycetota</taxon>
        <taxon>Actinomycetes</taxon>
        <taxon>Micromonosporales</taxon>
        <taxon>Micromonosporaceae</taxon>
        <taxon>Phytomonospora</taxon>
    </lineage>
</organism>
<dbReference type="Proteomes" id="UP000548476">
    <property type="component" value="Unassembled WGS sequence"/>
</dbReference>
<gene>
    <name evidence="3" type="ORF">HNR73_007930</name>
</gene>
<feature type="region of interest" description="Disordered" evidence="1">
    <location>
        <begin position="68"/>
        <end position="89"/>
    </location>
</feature>
<dbReference type="Pfam" id="PF13546">
    <property type="entry name" value="DDE_5"/>
    <property type="match status" value="1"/>
</dbReference>
<name>A0A841FRW4_9ACTN</name>
<dbReference type="EMBL" id="JACHGT010000032">
    <property type="protein sequence ID" value="MBB6040031.1"/>
    <property type="molecule type" value="Genomic_DNA"/>
</dbReference>
<feature type="domain" description="Transposase IS701-like DDE" evidence="2">
    <location>
        <begin position="4"/>
        <end position="67"/>
    </location>
</feature>
<keyword evidence="4" id="KW-1185">Reference proteome</keyword>
<evidence type="ECO:0000313" key="4">
    <source>
        <dbReference type="Proteomes" id="UP000548476"/>
    </source>
</evidence>
<evidence type="ECO:0000313" key="3">
    <source>
        <dbReference type="EMBL" id="MBB6040031.1"/>
    </source>
</evidence>
<reference evidence="3 4" key="1">
    <citation type="submission" date="2020-08" db="EMBL/GenBank/DDBJ databases">
        <title>Genomic Encyclopedia of Type Strains, Phase IV (KMG-IV): sequencing the most valuable type-strain genomes for metagenomic binning, comparative biology and taxonomic classification.</title>
        <authorList>
            <person name="Goeker M."/>
        </authorList>
    </citation>
    <scope>NUCLEOTIDE SEQUENCE [LARGE SCALE GENOMIC DNA]</scope>
    <source>
        <strain evidence="3 4">YIM 65646</strain>
    </source>
</reference>
<accession>A0A841FRW4</accession>
<sequence>MAGLERKNAWTIAEHAGEMHPAGMQRLPQSADWDVDGVRDDVRDLAVEHLGEAGRVLIVDETGFVKKRTDLQPPSQPSARGRHGRPITC</sequence>
<protein>
    <submittedName>
        <fullName evidence="3">SRSO17 transposase</fullName>
    </submittedName>
</protein>
<feature type="compositionally biased region" description="Basic residues" evidence="1">
    <location>
        <begin position="80"/>
        <end position="89"/>
    </location>
</feature>
<dbReference type="InterPro" id="IPR038721">
    <property type="entry name" value="IS701-like_DDE_dom"/>
</dbReference>
<evidence type="ECO:0000256" key="1">
    <source>
        <dbReference type="SAM" id="MobiDB-lite"/>
    </source>
</evidence>
<dbReference type="AlphaFoldDB" id="A0A841FRW4"/>
<comment type="caution">
    <text evidence="3">The sequence shown here is derived from an EMBL/GenBank/DDBJ whole genome shotgun (WGS) entry which is preliminary data.</text>
</comment>